<evidence type="ECO:0000256" key="4">
    <source>
        <dbReference type="ARBA" id="ARBA00023065"/>
    </source>
</evidence>
<dbReference type="InterPro" id="IPR020546">
    <property type="entry name" value="ATP_synth_F1_dsu/esu_N"/>
</dbReference>
<dbReference type="InterPro" id="IPR001469">
    <property type="entry name" value="ATP_synth_F1_dsu/esu"/>
</dbReference>
<dbReference type="AlphaFoldDB" id="A0A936NBQ6"/>
<keyword evidence="8" id="KW-1003">Cell membrane</keyword>
<dbReference type="EMBL" id="JADJZA010000001">
    <property type="protein sequence ID" value="MBK9295909.1"/>
    <property type="molecule type" value="Genomic_DNA"/>
</dbReference>
<dbReference type="GO" id="GO:0005524">
    <property type="term" value="F:ATP binding"/>
    <property type="evidence" value="ECO:0007669"/>
    <property type="project" value="UniProtKB-UniRule"/>
</dbReference>
<dbReference type="Gene3D" id="2.60.15.10">
    <property type="entry name" value="F0F1 ATP synthase delta/epsilon subunit, N-terminal"/>
    <property type="match status" value="1"/>
</dbReference>
<keyword evidence="4 8" id="KW-0406">Ion transport</keyword>
<keyword evidence="3 8" id="KW-0813">Transport</keyword>
<dbReference type="PANTHER" id="PTHR13822:SF10">
    <property type="entry name" value="ATP SYNTHASE EPSILON CHAIN, CHLOROPLASTIC"/>
    <property type="match status" value="1"/>
</dbReference>
<evidence type="ECO:0000256" key="6">
    <source>
        <dbReference type="ARBA" id="ARBA00023196"/>
    </source>
</evidence>
<proteinExistence type="inferred from homology"/>
<name>A0A936NBQ6_9ACTN</name>
<comment type="similarity">
    <text evidence="2 8 9">Belongs to the ATPase epsilon chain family.</text>
</comment>
<dbReference type="PANTHER" id="PTHR13822">
    <property type="entry name" value="ATP SYNTHASE DELTA/EPSILON CHAIN"/>
    <property type="match status" value="1"/>
</dbReference>
<comment type="caution">
    <text evidence="11">The sequence shown here is derived from an EMBL/GenBank/DDBJ whole genome shotgun (WGS) entry which is preliminary data.</text>
</comment>
<accession>A0A936NBQ6</accession>
<protein>
    <recommendedName>
        <fullName evidence="8">ATP synthase epsilon chain</fullName>
    </recommendedName>
    <alternativeName>
        <fullName evidence="8">ATP synthase F1 sector epsilon subunit</fullName>
    </alternativeName>
    <alternativeName>
        <fullName evidence="8">F-ATPase epsilon subunit</fullName>
    </alternativeName>
</protein>
<comment type="subcellular location">
    <subcellularLocation>
        <location evidence="8">Cell membrane</location>
        <topology evidence="8">Peripheral membrane protein</topology>
    </subcellularLocation>
    <subcellularLocation>
        <location evidence="1">Endomembrane system</location>
        <topology evidence="1">Peripheral membrane protein</topology>
    </subcellularLocation>
</comment>
<organism evidence="11 12">
    <name type="scientific">Candidatus Neomicrothrix subdominans</name>
    <dbReference type="NCBI Taxonomy" id="2954438"/>
    <lineage>
        <taxon>Bacteria</taxon>
        <taxon>Bacillati</taxon>
        <taxon>Actinomycetota</taxon>
        <taxon>Acidimicrobiia</taxon>
        <taxon>Acidimicrobiales</taxon>
        <taxon>Microthrixaceae</taxon>
        <taxon>Candidatus Neomicrothrix</taxon>
    </lineage>
</organism>
<keyword evidence="8" id="KW-0375">Hydrogen ion transport</keyword>
<evidence type="ECO:0000313" key="11">
    <source>
        <dbReference type="EMBL" id="MBK9295909.1"/>
    </source>
</evidence>
<dbReference type="CDD" id="cd12152">
    <property type="entry name" value="F1-ATPase_delta"/>
    <property type="match status" value="1"/>
</dbReference>
<evidence type="ECO:0000256" key="2">
    <source>
        <dbReference type="ARBA" id="ARBA00005712"/>
    </source>
</evidence>
<sequence>MAMQVELVSPEAIVWSGEANMVIARTLEGDAAFMEGHIPMIGALATGIVRVIADGEPERQIAVHSGFVEVTPTDGGATKVAVLSDMAELAEDVDLARAQGAKDRAEEALRADADDEVASAALRRAEVRILVAEAATKR</sequence>
<keyword evidence="5 8" id="KW-0472">Membrane</keyword>
<dbReference type="SUPFAM" id="SSF51344">
    <property type="entry name" value="Epsilon subunit of F1F0-ATP synthase N-terminal domain"/>
    <property type="match status" value="1"/>
</dbReference>
<gene>
    <name evidence="8 11" type="primary">atpC</name>
    <name evidence="11" type="ORF">IPN02_03350</name>
</gene>
<dbReference type="Pfam" id="PF02823">
    <property type="entry name" value="ATP-synt_DE_N"/>
    <property type="match status" value="1"/>
</dbReference>
<comment type="function">
    <text evidence="8">Produces ATP from ADP in the presence of a proton gradient across the membrane.</text>
</comment>
<evidence type="ECO:0000256" key="3">
    <source>
        <dbReference type="ARBA" id="ARBA00022448"/>
    </source>
</evidence>
<evidence type="ECO:0000256" key="5">
    <source>
        <dbReference type="ARBA" id="ARBA00023136"/>
    </source>
</evidence>
<dbReference type="NCBIfam" id="TIGR01216">
    <property type="entry name" value="ATP_synt_epsi"/>
    <property type="match status" value="1"/>
</dbReference>
<reference evidence="11 12" key="1">
    <citation type="submission" date="2020-10" db="EMBL/GenBank/DDBJ databases">
        <title>Connecting structure to function with the recovery of over 1000 high-quality activated sludge metagenome-assembled genomes encoding full-length rRNA genes using long-read sequencing.</title>
        <authorList>
            <person name="Singleton C.M."/>
            <person name="Petriglieri F."/>
            <person name="Kristensen J.M."/>
            <person name="Kirkegaard R.H."/>
            <person name="Michaelsen T.Y."/>
            <person name="Andersen M.H."/>
            <person name="Karst S.M."/>
            <person name="Dueholm M.S."/>
            <person name="Nielsen P.H."/>
            <person name="Albertsen M."/>
        </authorList>
    </citation>
    <scope>NUCLEOTIDE SEQUENCE [LARGE SCALE GENOMIC DNA]</scope>
    <source>
        <strain evidence="11">Lyne_18-Q3-R50-59_MAXAC.006</strain>
    </source>
</reference>
<keyword evidence="6 8" id="KW-0139">CF(1)</keyword>
<evidence type="ECO:0000259" key="10">
    <source>
        <dbReference type="Pfam" id="PF02823"/>
    </source>
</evidence>
<evidence type="ECO:0000313" key="12">
    <source>
        <dbReference type="Proteomes" id="UP000727993"/>
    </source>
</evidence>
<dbReference type="InterPro" id="IPR036771">
    <property type="entry name" value="ATPsynth_dsu/esu_N"/>
</dbReference>
<evidence type="ECO:0000256" key="7">
    <source>
        <dbReference type="ARBA" id="ARBA00023310"/>
    </source>
</evidence>
<evidence type="ECO:0000256" key="8">
    <source>
        <dbReference type="HAMAP-Rule" id="MF_00530"/>
    </source>
</evidence>
<comment type="subunit">
    <text evidence="8 9">F-type ATPases have 2 components, CF(1) - the catalytic core - and CF(0) - the membrane proton channel. CF(1) has five subunits: alpha(3), beta(3), gamma(1), delta(1), epsilon(1). CF(0) has three main subunits: a, b and c.</text>
</comment>
<keyword evidence="7 8" id="KW-0066">ATP synthesis</keyword>
<dbReference type="GO" id="GO:0012505">
    <property type="term" value="C:endomembrane system"/>
    <property type="evidence" value="ECO:0007669"/>
    <property type="project" value="UniProtKB-SubCell"/>
</dbReference>
<dbReference type="Proteomes" id="UP000727993">
    <property type="component" value="Unassembled WGS sequence"/>
</dbReference>
<evidence type="ECO:0000256" key="1">
    <source>
        <dbReference type="ARBA" id="ARBA00004184"/>
    </source>
</evidence>
<dbReference type="HAMAP" id="MF_00530">
    <property type="entry name" value="ATP_synth_epsil_bac"/>
    <property type="match status" value="1"/>
</dbReference>
<evidence type="ECO:0000256" key="9">
    <source>
        <dbReference type="RuleBase" id="RU003656"/>
    </source>
</evidence>
<dbReference type="GO" id="GO:0005886">
    <property type="term" value="C:plasma membrane"/>
    <property type="evidence" value="ECO:0007669"/>
    <property type="project" value="UniProtKB-SubCell"/>
</dbReference>
<dbReference type="GO" id="GO:0046933">
    <property type="term" value="F:proton-transporting ATP synthase activity, rotational mechanism"/>
    <property type="evidence" value="ECO:0007669"/>
    <property type="project" value="UniProtKB-UniRule"/>
</dbReference>
<feature type="domain" description="ATP synthase F1 complex delta/epsilon subunit N-terminal" evidence="10">
    <location>
        <begin position="3"/>
        <end position="73"/>
    </location>
</feature>
<dbReference type="GO" id="GO:0045259">
    <property type="term" value="C:proton-transporting ATP synthase complex"/>
    <property type="evidence" value="ECO:0007669"/>
    <property type="project" value="UniProtKB-KW"/>
</dbReference>